<dbReference type="PROSITE" id="PS51257">
    <property type="entry name" value="PROKAR_LIPOPROTEIN"/>
    <property type="match status" value="1"/>
</dbReference>
<reference evidence="2 3" key="1">
    <citation type="submission" date="2016-11" db="EMBL/GenBank/DDBJ databases">
        <authorList>
            <person name="Jaros S."/>
            <person name="Januszkiewicz K."/>
            <person name="Wedrychowicz H."/>
        </authorList>
    </citation>
    <scope>NUCLEOTIDE SEQUENCE [LARGE SCALE GENOMIC DNA]</scope>
    <source>
        <strain evidence="2 3">DSM 10068</strain>
    </source>
</reference>
<protein>
    <submittedName>
        <fullName evidence="2">Uncharacterized protein</fullName>
    </submittedName>
</protein>
<sequence length="198" mass="21990">MKKLFHSSRYLSLLIVFVLMISVSACSEPNYPKPEESVKGFFDALSKSDLKTAETYTASGSASGQFDFSDSEEEKIAQLMLAKTGYELVSSEENGDKATVKIKVTSLDMSAIFEAMMTDLIDQMTEAAFSGEEITDEQSQEMTMKYLEESMSKSDAPVQTNDLTVTLNKDKGKKMWVIVDDDTFLNGITGNLNEMLEQ</sequence>
<dbReference type="EMBL" id="FQXV01000014">
    <property type="protein sequence ID" value="SHI20039.1"/>
    <property type="molecule type" value="Genomic_DNA"/>
</dbReference>
<evidence type="ECO:0000256" key="1">
    <source>
        <dbReference type="SAM" id="SignalP"/>
    </source>
</evidence>
<organism evidence="2 3">
    <name type="scientific">Sporobacter termitidis DSM 10068</name>
    <dbReference type="NCBI Taxonomy" id="1123282"/>
    <lineage>
        <taxon>Bacteria</taxon>
        <taxon>Bacillati</taxon>
        <taxon>Bacillota</taxon>
        <taxon>Clostridia</taxon>
        <taxon>Eubacteriales</taxon>
        <taxon>Oscillospiraceae</taxon>
        <taxon>Sporobacter</taxon>
    </lineage>
</organism>
<name>A0A1M5Z729_9FIRM</name>
<feature type="chain" id="PRO_5039339393" evidence="1">
    <location>
        <begin position="28"/>
        <end position="198"/>
    </location>
</feature>
<dbReference type="RefSeq" id="WP_073081486.1">
    <property type="nucleotide sequence ID" value="NZ_FQXV01000014.1"/>
</dbReference>
<dbReference type="Proteomes" id="UP000183995">
    <property type="component" value="Unassembled WGS sequence"/>
</dbReference>
<keyword evidence="3" id="KW-1185">Reference proteome</keyword>
<proteinExistence type="predicted"/>
<accession>A0A1M5Z729</accession>
<evidence type="ECO:0000313" key="2">
    <source>
        <dbReference type="EMBL" id="SHI20039.1"/>
    </source>
</evidence>
<feature type="signal peptide" evidence="1">
    <location>
        <begin position="1"/>
        <end position="27"/>
    </location>
</feature>
<dbReference type="OrthoDB" id="1796240at2"/>
<gene>
    <name evidence="2" type="ORF">SAMN02745823_03325</name>
</gene>
<keyword evidence="1" id="KW-0732">Signal</keyword>
<evidence type="ECO:0000313" key="3">
    <source>
        <dbReference type="Proteomes" id="UP000183995"/>
    </source>
</evidence>
<dbReference type="AlphaFoldDB" id="A0A1M5Z729"/>
<dbReference type="STRING" id="1123282.SAMN02745823_03325"/>